<dbReference type="InterPro" id="IPR019999">
    <property type="entry name" value="Anth_synth_I-like"/>
</dbReference>
<dbReference type="PRINTS" id="PR00095">
    <property type="entry name" value="ANTSNTHASEI"/>
</dbReference>
<dbReference type="AlphaFoldDB" id="A0AAE3VV20"/>
<evidence type="ECO:0000256" key="2">
    <source>
        <dbReference type="ARBA" id="ARBA00022723"/>
    </source>
</evidence>
<feature type="domain" description="Chorismate-utilising enzyme C-terminal" evidence="5">
    <location>
        <begin position="169"/>
        <end position="421"/>
    </location>
</feature>
<dbReference type="Pfam" id="PF00425">
    <property type="entry name" value="Chorismate_bind"/>
    <property type="match status" value="1"/>
</dbReference>
<reference evidence="6 7" key="1">
    <citation type="submission" date="2023-07" db="EMBL/GenBank/DDBJ databases">
        <title>Sequencing the genomes of 1000 actinobacteria strains.</title>
        <authorList>
            <person name="Klenk H.-P."/>
        </authorList>
    </citation>
    <scope>NUCLEOTIDE SEQUENCE [LARGE SCALE GENOMIC DNA]</scope>
    <source>
        <strain evidence="6 7">DSM 44709</strain>
    </source>
</reference>
<name>A0AAE3VV20_9ACTN</name>
<dbReference type="GO" id="GO:0016833">
    <property type="term" value="F:oxo-acid-lyase activity"/>
    <property type="evidence" value="ECO:0007669"/>
    <property type="project" value="InterPro"/>
</dbReference>
<evidence type="ECO:0000256" key="3">
    <source>
        <dbReference type="ARBA" id="ARBA00022842"/>
    </source>
</evidence>
<dbReference type="RefSeq" id="WP_307234263.1">
    <property type="nucleotide sequence ID" value="NZ_JAUSUZ010000001.1"/>
</dbReference>
<accession>A0AAE3VV20</accession>
<keyword evidence="7" id="KW-1185">Reference proteome</keyword>
<dbReference type="EMBL" id="JAUSUZ010000001">
    <property type="protein sequence ID" value="MDQ0363550.1"/>
    <property type="molecule type" value="Genomic_DNA"/>
</dbReference>
<dbReference type="GO" id="GO:0046872">
    <property type="term" value="F:metal ion binding"/>
    <property type="evidence" value="ECO:0007669"/>
    <property type="project" value="UniProtKB-KW"/>
</dbReference>
<dbReference type="SUPFAM" id="SSF56322">
    <property type="entry name" value="ADC synthase"/>
    <property type="match status" value="1"/>
</dbReference>
<comment type="caution">
    <text evidence="6">The sequence shown here is derived from an EMBL/GenBank/DDBJ whole genome shotgun (WGS) entry which is preliminary data.</text>
</comment>
<dbReference type="GO" id="GO:0008909">
    <property type="term" value="F:isochorismate synthase activity"/>
    <property type="evidence" value="ECO:0007669"/>
    <property type="project" value="InterPro"/>
</dbReference>
<gene>
    <name evidence="6" type="ORF">J2S42_000219</name>
</gene>
<evidence type="ECO:0000313" key="6">
    <source>
        <dbReference type="EMBL" id="MDQ0363550.1"/>
    </source>
</evidence>
<keyword evidence="4" id="KW-0456">Lyase</keyword>
<dbReference type="InterPro" id="IPR019996">
    <property type="entry name" value="Salicylate_synthase"/>
</dbReference>
<dbReference type="Gene3D" id="3.60.120.10">
    <property type="entry name" value="Anthranilate synthase"/>
    <property type="match status" value="1"/>
</dbReference>
<keyword evidence="3" id="KW-0460">Magnesium</keyword>
<keyword evidence="2" id="KW-0479">Metal-binding</keyword>
<evidence type="ECO:0000256" key="4">
    <source>
        <dbReference type="ARBA" id="ARBA00023239"/>
    </source>
</evidence>
<comment type="cofactor">
    <cofactor evidence="1">
        <name>Mg(2+)</name>
        <dbReference type="ChEBI" id="CHEBI:18420"/>
    </cofactor>
</comment>
<dbReference type="NCBIfam" id="TIGR03494">
    <property type="entry name" value="salicyl_syn"/>
    <property type="match status" value="1"/>
</dbReference>
<dbReference type="Proteomes" id="UP001240236">
    <property type="component" value="Unassembled WGS sequence"/>
</dbReference>
<proteinExistence type="predicted"/>
<dbReference type="InterPro" id="IPR015890">
    <property type="entry name" value="Chorismate_C"/>
</dbReference>
<evidence type="ECO:0000259" key="5">
    <source>
        <dbReference type="Pfam" id="PF00425"/>
    </source>
</evidence>
<dbReference type="PANTHER" id="PTHR11236">
    <property type="entry name" value="AMINOBENZOATE/ANTHRANILATE SYNTHASE"/>
    <property type="match status" value="1"/>
</dbReference>
<dbReference type="InterPro" id="IPR005801">
    <property type="entry name" value="ADC_synthase"/>
</dbReference>
<evidence type="ECO:0000256" key="1">
    <source>
        <dbReference type="ARBA" id="ARBA00001946"/>
    </source>
</evidence>
<dbReference type="PANTHER" id="PTHR11236:SF48">
    <property type="entry name" value="ISOCHORISMATE SYNTHASE MENF"/>
    <property type="match status" value="1"/>
</dbReference>
<sequence>MTTQVRRTVPFSGDPIATAAALAAGARDQHVVYEQPGEVWFAEGAQASVVVSGGTAALRLGHGRRQDFAAGPALFDGVRSALGALPATDWRVFGWVSFEHVHRPTEDTTAHLIVPRRQIRFAGDTAVLTAVDDAEMNRLHDRLERAITDAAAPPSGDRVTVSPDGDEAELYRKAVAEAIDTIRSGALDKVILSRIVPVPGEIDLPATYLAGRRGNDPARSFLLDLGGWAAAGFSPEIVARVTAHGTVVTQPLAGTRALAGDPRLDLARRGELYRDTKEVFEHAISVHLAATEMATVCAPGTVHVQDFMSVKERGSVQHLASEVSGRLADGATAWDTLSVLFPAITASGVPKRAACDLIRQTEPNRGLYSGAVLTAAADGTLDAALVLRSVFRHAGRTWLRAGAGVVAKSDPARELEETREKLLSVSRFLVPAR</sequence>
<organism evidence="6 7">
    <name type="scientific">Catenuloplanes indicus</name>
    <dbReference type="NCBI Taxonomy" id="137267"/>
    <lineage>
        <taxon>Bacteria</taxon>
        <taxon>Bacillati</taxon>
        <taxon>Actinomycetota</taxon>
        <taxon>Actinomycetes</taxon>
        <taxon>Micromonosporales</taxon>
        <taxon>Micromonosporaceae</taxon>
        <taxon>Catenuloplanes</taxon>
    </lineage>
</organism>
<dbReference type="GO" id="GO:0000162">
    <property type="term" value="P:L-tryptophan biosynthetic process"/>
    <property type="evidence" value="ECO:0007669"/>
    <property type="project" value="TreeGrafter"/>
</dbReference>
<evidence type="ECO:0000313" key="7">
    <source>
        <dbReference type="Proteomes" id="UP001240236"/>
    </source>
</evidence>
<protein>
    <submittedName>
        <fullName evidence="6">Salicylate synthase</fullName>
    </submittedName>
</protein>